<reference evidence="2 3" key="1">
    <citation type="journal article" date="2023" name="Int. J. Mol. Sci.">
        <title>De Novo Assembly and Annotation of 11 Diverse Shrub Willow (Salix) Genomes Reveals Novel Gene Organization in Sex-Linked Regions.</title>
        <authorList>
            <person name="Hyden B."/>
            <person name="Feng K."/>
            <person name="Yates T.B."/>
            <person name="Jawdy S."/>
            <person name="Cereghino C."/>
            <person name="Smart L.B."/>
            <person name="Muchero W."/>
        </authorList>
    </citation>
    <scope>NUCLEOTIDE SEQUENCE [LARGE SCALE GENOMIC DNA]</scope>
    <source>
        <tissue evidence="2">Shoot tip</tissue>
    </source>
</reference>
<dbReference type="Proteomes" id="UP001162972">
    <property type="component" value="Chromosome 11"/>
</dbReference>
<evidence type="ECO:0000256" key="1">
    <source>
        <dbReference type="SAM" id="MobiDB-lite"/>
    </source>
</evidence>
<feature type="region of interest" description="Disordered" evidence="1">
    <location>
        <begin position="1"/>
        <end position="23"/>
    </location>
</feature>
<evidence type="ECO:0000313" key="3">
    <source>
        <dbReference type="Proteomes" id="UP001162972"/>
    </source>
</evidence>
<organism evidence="2 3">
    <name type="scientific">Salix udensis</name>
    <dbReference type="NCBI Taxonomy" id="889485"/>
    <lineage>
        <taxon>Eukaryota</taxon>
        <taxon>Viridiplantae</taxon>
        <taxon>Streptophyta</taxon>
        <taxon>Embryophyta</taxon>
        <taxon>Tracheophyta</taxon>
        <taxon>Spermatophyta</taxon>
        <taxon>Magnoliopsida</taxon>
        <taxon>eudicotyledons</taxon>
        <taxon>Gunneridae</taxon>
        <taxon>Pentapetalae</taxon>
        <taxon>rosids</taxon>
        <taxon>fabids</taxon>
        <taxon>Malpighiales</taxon>
        <taxon>Salicaceae</taxon>
        <taxon>Saliceae</taxon>
        <taxon>Salix</taxon>
    </lineage>
</organism>
<keyword evidence="3" id="KW-1185">Reference proteome</keyword>
<name>A0AAD6K526_9ROSI</name>
<protein>
    <submittedName>
        <fullName evidence="2">Uncharacterized protein</fullName>
    </submittedName>
</protein>
<sequence length="23" mass="2866">MRRRQVANRNHQERKLTLMLSLD</sequence>
<evidence type="ECO:0000313" key="2">
    <source>
        <dbReference type="EMBL" id="KAJ6417035.1"/>
    </source>
</evidence>
<comment type="caution">
    <text evidence="2">The sequence shown here is derived from an EMBL/GenBank/DDBJ whole genome shotgun (WGS) entry which is preliminary data.</text>
</comment>
<dbReference type="AlphaFoldDB" id="A0AAD6K526"/>
<proteinExistence type="predicted"/>
<gene>
    <name evidence="2" type="ORF">OIU84_002849</name>
</gene>
<dbReference type="EMBL" id="JAPFFJ010000011">
    <property type="protein sequence ID" value="KAJ6417035.1"/>
    <property type="molecule type" value="Genomic_DNA"/>
</dbReference>
<accession>A0AAD6K526</accession>